<name>A0A382KNR6_9ZZZZ</name>
<proteinExistence type="predicted"/>
<evidence type="ECO:0008006" key="2">
    <source>
        <dbReference type="Google" id="ProtNLM"/>
    </source>
</evidence>
<evidence type="ECO:0000313" key="1">
    <source>
        <dbReference type="EMBL" id="SVC25215.1"/>
    </source>
</evidence>
<accession>A0A382KNR6</accession>
<dbReference type="AlphaFoldDB" id="A0A382KNR6"/>
<dbReference type="EMBL" id="UINC01081401">
    <property type="protein sequence ID" value="SVC25215.1"/>
    <property type="molecule type" value="Genomic_DNA"/>
</dbReference>
<sequence>MNNPLPEKTRNSLNGFCDQLEQSLGAKFVSGVLYGKLAREINKTEDMSINFMVVLEEISTAILDAIGDALRKSKVQIELLTLSEEDLRSSTDVFPIKFLDIKRTHVIYRGKDVMSDLEIPRDNLRLRCEQEIKNLMLRLRLNYVSRKQNSKSIASLLNRIYLSLIRNLGVLVELKSGDVLVTNSDIIEGAGKLGIDTMALHDVEKLRQDNFSLELGDRKRLLEKVMQCVRDAAAMADKI</sequence>
<gene>
    <name evidence="1" type="ORF">METZ01_LOCUS278069</name>
</gene>
<reference evidence="1" key="1">
    <citation type="submission" date="2018-05" db="EMBL/GenBank/DDBJ databases">
        <authorList>
            <person name="Lanie J.A."/>
            <person name="Ng W.-L."/>
            <person name="Kazmierczak K.M."/>
            <person name="Andrzejewski T.M."/>
            <person name="Davidsen T.M."/>
            <person name="Wayne K.J."/>
            <person name="Tettelin H."/>
            <person name="Glass J.I."/>
            <person name="Rusch D."/>
            <person name="Podicherti R."/>
            <person name="Tsui H.-C.T."/>
            <person name="Winkler M.E."/>
        </authorList>
    </citation>
    <scope>NUCLEOTIDE SEQUENCE</scope>
</reference>
<organism evidence="1">
    <name type="scientific">marine metagenome</name>
    <dbReference type="NCBI Taxonomy" id="408172"/>
    <lineage>
        <taxon>unclassified sequences</taxon>
        <taxon>metagenomes</taxon>
        <taxon>ecological metagenomes</taxon>
    </lineage>
</organism>
<protein>
    <recommendedName>
        <fullName evidence="2">Polymerase nucleotidyl transferase domain-containing protein</fullName>
    </recommendedName>
</protein>